<sequence>SQREITPLDKWEILPEQIEFEEELGSGAFGVVYQATFKKRVGLEVFDTDISKRPLLSTKEAPQVVAVKLLHDDPSKAQKEEFKFEIEQMKLLGSHKNVVSLVGCCTTQEKMFLVIEYVPCGDLLTWLRRKRKTVRR</sequence>
<dbReference type="EMBL" id="CALNXK010000183">
    <property type="protein sequence ID" value="CAH3173612.1"/>
    <property type="molecule type" value="Genomic_DNA"/>
</dbReference>
<feature type="domain" description="Protein kinase" evidence="1">
    <location>
        <begin position="18"/>
        <end position="136"/>
    </location>
</feature>
<evidence type="ECO:0000313" key="2">
    <source>
        <dbReference type="EMBL" id="CAH3173612.1"/>
    </source>
</evidence>
<dbReference type="PANTHER" id="PTHR24416:SF583">
    <property type="entry name" value="RECEPTOR PROTEIN-TYROSINE KINASE"/>
    <property type="match status" value="1"/>
</dbReference>
<dbReference type="InterPro" id="IPR011009">
    <property type="entry name" value="Kinase-like_dom_sf"/>
</dbReference>
<proteinExistence type="predicted"/>
<dbReference type="SMART" id="SM00219">
    <property type="entry name" value="TyrKc"/>
    <property type="match status" value="1"/>
</dbReference>
<evidence type="ECO:0000259" key="1">
    <source>
        <dbReference type="PROSITE" id="PS50011"/>
    </source>
</evidence>
<dbReference type="Pfam" id="PF07714">
    <property type="entry name" value="PK_Tyr_Ser-Thr"/>
    <property type="match status" value="1"/>
</dbReference>
<reference evidence="2 3" key="1">
    <citation type="submission" date="2022-05" db="EMBL/GenBank/DDBJ databases">
        <authorList>
            <consortium name="Genoscope - CEA"/>
            <person name="William W."/>
        </authorList>
    </citation>
    <scope>NUCLEOTIDE SEQUENCE [LARGE SCALE GENOMIC DNA]</scope>
</reference>
<accession>A0ABN8R2R2</accession>
<dbReference type="InterPro" id="IPR001245">
    <property type="entry name" value="Ser-Thr/Tyr_kinase_cat_dom"/>
</dbReference>
<gene>
    <name evidence="2" type="ORF">PLOB_00014274</name>
</gene>
<dbReference type="Proteomes" id="UP001159405">
    <property type="component" value="Unassembled WGS sequence"/>
</dbReference>
<protein>
    <recommendedName>
        <fullName evidence="1">Protein kinase domain-containing protein</fullName>
    </recommendedName>
</protein>
<name>A0ABN8R2R2_9CNID</name>
<dbReference type="PANTHER" id="PTHR24416">
    <property type="entry name" value="TYROSINE-PROTEIN KINASE RECEPTOR"/>
    <property type="match status" value="1"/>
</dbReference>
<dbReference type="InterPro" id="IPR000719">
    <property type="entry name" value="Prot_kinase_dom"/>
</dbReference>
<dbReference type="InterPro" id="IPR050122">
    <property type="entry name" value="RTK"/>
</dbReference>
<dbReference type="Gene3D" id="3.30.200.20">
    <property type="entry name" value="Phosphorylase Kinase, domain 1"/>
    <property type="match status" value="1"/>
</dbReference>
<evidence type="ECO:0000313" key="3">
    <source>
        <dbReference type="Proteomes" id="UP001159405"/>
    </source>
</evidence>
<dbReference type="SUPFAM" id="SSF56112">
    <property type="entry name" value="Protein kinase-like (PK-like)"/>
    <property type="match status" value="1"/>
</dbReference>
<comment type="caution">
    <text evidence="2">The sequence shown here is derived from an EMBL/GenBank/DDBJ whole genome shotgun (WGS) entry which is preliminary data.</text>
</comment>
<keyword evidence="3" id="KW-1185">Reference proteome</keyword>
<feature type="non-terminal residue" evidence="2">
    <location>
        <position position="1"/>
    </location>
</feature>
<organism evidence="2 3">
    <name type="scientific">Porites lobata</name>
    <dbReference type="NCBI Taxonomy" id="104759"/>
    <lineage>
        <taxon>Eukaryota</taxon>
        <taxon>Metazoa</taxon>
        <taxon>Cnidaria</taxon>
        <taxon>Anthozoa</taxon>
        <taxon>Hexacorallia</taxon>
        <taxon>Scleractinia</taxon>
        <taxon>Fungiina</taxon>
        <taxon>Poritidae</taxon>
        <taxon>Porites</taxon>
    </lineage>
</organism>
<dbReference type="PROSITE" id="PS50011">
    <property type="entry name" value="PROTEIN_KINASE_DOM"/>
    <property type="match status" value="1"/>
</dbReference>
<dbReference type="InterPro" id="IPR020635">
    <property type="entry name" value="Tyr_kinase_cat_dom"/>
</dbReference>